<dbReference type="GeneID" id="92183453"/>
<evidence type="ECO:0000256" key="1">
    <source>
        <dbReference type="SAM" id="MobiDB-lite"/>
    </source>
</evidence>
<name>A0AAW0YU48_9TREE</name>
<evidence type="ECO:0000259" key="2">
    <source>
        <dbReference type="PROSITE" id="PS50090"/>
    </source>
</evidence>
<dbReference type="Proteomes" id="UP001388673">
    <property type="component" value="Unassembled WGS sequence"/>
</dbReference>
<comment type="caution">
    <text evidence="3">The sequence shown here is derived from an EMBL/GenBank/DDBJ whole genome shotgun (WGS) entry which is preliminary data.</text>
</comment>
<protein>
    <recommendedName>
        <fullName evidence="2">Myb-like domain-containing protein</fullName>
    </recommendedName>
</protein>
<dbReference type="InterPro" id="IPR001005">
    <property type="entry name" value="SANT/Myb"/>
</dbReference>
<dbReference type="CDD" id="cd00167">
    <property type="entry name" value="SANT"/>
    <property type="match status" value="1"/>
</dbReference>
<evidence type="ECO:0000313" key="3">
    <source>
        <dbReference type="EMBL" id="KAK8845482.1"/>
    </source>
</evidence>
<sequence length="127" mass="14571">MSTRYTTSLSVILLSKLVAYFRGFRASGQTDTIALPALAPPFARSQLVTCHQTSQKKTPANRPVQHKRRWTNQERSQLLGHAHKYVKQLDMKAWTDAVEGRTAKQAYQYWRGTMAPEVSKMFKENRS</sequence>
<reference evidence="3 4" key="1">
    <citation type="journal article" date="2024" name="bioRxiv">
        <title>Comparative genomics of Cryptococcus and Kwoniella reveals pathogenesis evolution and contrasting karyotype dynamics via intercentromeric recombination or chromosome fusion.</title>
        <authorList>
            <person name="Coelho M.A."/>
            <person name="David-Palma M."/>
            <person name="Shea T."/>
            <person name="Bowers K."/>
            <person name="McGinley-Smith S."/>
            <person name="Mohammad A.W."/>
            <person name="Gnirke A."/>
            <person name="Yurkov A.M."/>
            <person name="Nowrousian M."/>
            <person name="Sun S."/>
            <person name="Cuomo C.A."/>
            <person name="Heitman J."/>
        </authorList>
    </citation>
    <scope>NUCLEOTIDE SEQUENCE [LARGE SCALE GENOMIC DNA]</scope>
    <source>
        <strain evidence="3 4">CBS 13917</strain>
    </source>
</reference>
<dbReference type="PROSITE" id="PS50090">
    <property type="entry name" value="MYB_LIKE"/>
    <property type="match status" value="1"/>
</dbReference>
<evidence type="ECO:0000313" key="4">
    <source>
        <dbReference type="Proteomes" id="UP001388673"/>
    </source>
</evidence>
<dbReference type="KEGG" id="kne:92183453"/>
<dbReference type="RefSeq" id="XP_066800290.1">
    <property type="nucleotide sequence ID" value="XM_066949282.1"/>
</dbReference>
<feature type="domain" description="Myb-like" evidence="2">
    <location>
        <begin position="62"/>
        <end position="114"/>
    </location>
</feature>
<gene>
    <name evidence="3" type="ORF">IAR55_006195</name>
</gene>
<dbReference type="EMBL" id="JBCAWK010000012">
    <property type="protein sequence ID" value="KAK8845482.1"/>
    <property type="molecule type" value="Genomic_DNA"/>
</dbReference>
<accession>A0AAW0YU48</accession>
<keyword evidence="4" id="KW-1185">Reference proteome</keyword>
<dbReference type="AlphaFoldDB" id="A0AAW0YU48"/>
<proteinExistence type="predicted"/>
<feature type="region of interest" description="Disordered" evidence="1">
    <location>
        <begin position="53"/>
        <end position="73"/>
    </location>
</feature>
<organism evidence="3 4">
    <name type="scientific">Kwoniella newhampshirensis</name>
    <dbReference type="NCBI Taxonomy" id="1651941"/>
    <lineage>
        <taxon>Eukaryota</taxon>
        <taxon>Fungi</taxon>
        <taxon>Dikarya</taxon>
        <taxon>Basidiomycota</taxon>
        <taxon>Agaricomycotina</taxon>
        <taxon>Tremellomycetes</taxon>
        <taxon>Tremellales</taxon>
        <taxon>Cryptococcaceae</taxon>
        <taxon>Kwoniella</taxon>
    </lineage>
</organism>